<feature type="active site" description="Charge relay system" evidence="5 6">
    <location>
        <position position="256"/>
    </location>
</feature>
<dbReference type="InterPro" id="IPR013783">
    <property type="entry name" value="Ig-like_fold"/>
</dbReference>
<evidence type="ECO:0000256" key="4">
    <source>
        <dbReference type="ARBA" id="ARBA00022825"/>
    </source>
</evidence>
<dbReference type="RefSeq" id="WP_246273700.1">
    <property type="nucleotide sequence ID" value="NZ_BLPF01000001.1"/>
</dbReference>
<dbReference type="AlphaFoldDB" id="A0A6V8KE91"/>
<feature type="compositionally biased region" description="Basic and acidic residues" evidence="8">
    <location>
        <begin position="596"/>
        <end position="625"/>
    </location>
</feature>
<dbReference type="GO" id="GO:0004252">
    <property type="term" value="F:serine-type endopeptidase activity"/>
    <property type="evidence" value="ECO:0007669"/>
    <property type="project" value="UniProtKB-UniRule"/>
</dbReference>
<dbReference type="PROSITE" id="PS00137">
    <property type="entry name" value="SUBTILASE_HIS"/>
    <property type="match status" value="1"/>
</dbReference>
<feature type="region of interest" description="Disordered" evidence="8">
    <location>
        <begin position="566"/>
        <end position="680"/>
    </location>
</feature>
<feature type="compositionally biased region" description="Basic and acidic residues" evidence="8">
    <location>
        <begin position="693"/>
        <end position="702"/>
    </location>
</feature>
<accession>A0A6V8KE91</accession>
<keyword evidence="12" id="KW-1185">Reference proteome</keyword>
<feature type="active site" description="Charge relay system" evidence="5 6">
    <location>
        <position position="224"/>
    </location>
</feature>
<reference evidence="11 12" key="1">
    <citation type="submission" date="2020-03" db="EMBL/GenBank/DDBJ databases">
        <title>Whole genome shotgun sequence of Phytohabitans houttuyneae NBRC 108639.</title>
        <authorList>
            <person name="Komaki H."/>
            <person name="Tamura T."/>
        </authorList>
    </citation>
    <scope>NUCLEOTIDE SEQUENCE [LARGE SCALE GENOMIC DNA]</scope>
    <source>
        <strain evidence="11 12">NBRC 108639</strain>
    </source>
</reference>
<feature type="signal peptide" evidence="9">
    <location>
        <begin position="1"/>
        <end position="26"/>
    </location>
</feature>
<evidence type="ECO:0000256" key="7">
    <source>
        <dbReference type="RuleBase" id="RU003355"/>
    </source>
</evidence>
<evidence type="ECO:0000256" key="6">
    <source>
        <dbReference type="PROSITE-ProRule" id="PRU01240"/>
    </source>
</evidence>
<keyword evidence="3 6" id="KW-0378">Hydrolase</keyword>
<dbReference type="InterPro" id="IPR022398">
    <property type="entry name" value="Peptidase_S8_His-AS"/>
</dbReference>
<evidence type="ECO:0000259" key="10">
    <source>
        <dbReference type="Pfam" id="PF00082"/>
    </source>
</evidence>
<evidence type="ECO:0000256" key="2">
    <source>
        <dbReference type="ARBA" id="ARBA00022670"/>
    </source>
</evidence>
<dbReference type="InterPro" id="IPR006311">
    <property type="entry name" value="TAT_signal"/>
</dbReference>
<comment type="caution">
    <text evidence="11">The sequence shown here is derived from an EMBL/GenBank/DDBJ whole genome shotgun (WGS) entry which is preliminary data.</text>
</comment>
<evidence type="ECO:0000313" key="12">
    <source>
        <dbReference type="Proteomes" id="UP000482800"/>
    </source>
</evidence>
<organism evidence="11 12">
    <name type="scientific">Phytohabitans houttuyneae</name>
    <dbReference type="NCBI Taxonomy" id="1076126"/>
    <lineage>
        <taxon>Bacteria</taxon>
        <taxon>Bacillati</taxon>
        <taxon>Actinomycetota</taxon>
        <taxon>Actinomycetes</taxon>
        <taxon>Micromonosporales</taxon>
        <taxon>Micromonosporaceae</taxon>
    </lineage>
</organism>
<dbReference type="GO" id="GO:0005975">
    <property type="term" value="P:carbohydrate metabolic process"/>
    <property type="evidence" value="ECO:0007669"/>
    <property type="project" value="UniProtKB-ARBA"/>
</dbReference>
<evidence type="ECO:0000313" key="11">
    <source>
        <dbReference type="EMBL" id="GFJ80658.1"/>
    </source>
</evidence>
<feature type="compositionally biased region" description="Basic and acidic residues" evidence="8">
    <location>
        <begin position="633"/>
        <end position="646"/>
    </location>
</feature>
<gene>
    <name evidence="11" type="ORF">Phou_048380</name>
</gene>
<dbReference type="PANTHER" id="PTHR43399:SF4">
    <property type="entry name" value="CELL WALL-ASSOCIATED PROTEASE"/>
    <property type="match status" value="1"/>
</dbReference>
<comment type="similarity">
    <text evidence="1 6 7">Belongs to the peptidase S8 family.</text>
</comment>
<evidence type="ECO:0000256" key="9">
    <source>
        <dbReference type="SAM" id="SignalP"/>
    </source>
</evidence>
<dbReference type="InterPro" id="IPR023827">
    <property type="entry name" value="Peptidase_S8_Asp-AS"/>
</dbReference>
<keyword evidence="4 6" id="KW-0720">Serine protease</keyword>
<dbReference type="Pfam" id="PF00082">
    <property type="entry name" value="Peptidase_S8"/>
    <property type="match status" value="1"/>
</dbReference>
<dbReference type="PROSITE" id="PS51318">
    <property type="entry name" value="TAT"/>
    <property type="match status" value="1"/>
</dbReference>
<dbReference type="PROSITE" id="PS00138">
    <property type="entry name" value="SUBTILASE_SER"/>
    <property type="match status" value="1"/>
</dbReference>
<dbReference type="Gene3D" id="2.60.40.10">
    <property type="entry name" value="Immunoglobulins"/>
    <property type="match status" value="1"/>
</dbReference>
<dbReference type="InterPro" id="IPR051048">
    <property type="entry name" value="Peptidase_S8/S53_subtilisin"/>
</dbReference>
<dbReference type="InterPro" id="IPR015500">
    <property type="entry name" value="Peptidase_S8_subtilisin-rel"/>
</dbReference>
<dbReference type="GO" id="GO:0006508">
    <property type="term" value="P:proteolysis"/>
    <property type="evidence" value="ECO:0007669"/>
    <property type="project" value="UniProtKB-KW"/>
</dbReference>
<dbReference type="Proteomes" id="UP000482800">
    <property type="component" value="Unassembled WGS sequence"/>
</dbReference>
<sequence length="745" mass="76493">MRLRRKFLGTALATALVLSGAQSGWAAPSGAAEAAGAAARSAKGVTVTLLTGDRITLASAVADGVAVQPGKGRDAVRFTVHRDRDSLFVIPSDAAPLIRAGRLDRRLFDVRGLVRAGYHDAVRDSIPLVVRYGAVSARSAAGTLSAAGAQVTRELSVVDGAAVAAKKDSAAKLWATLTAGRGFDKIWLDGKREVSLDQSVPQIGAPAAWEAGYTGEGVTVAVLDTGVDATHPDLAGKVVESRNFSEAADERDTVGHGTHVASTIAGSGAASGGKYKGVAPDATLLSGKVCETNFCTESAILAGLEWASAEKNAKIVNFSIGGFDGPEIDPIEEAVNTLTAAHGTLFVVAAGNSGSSDGSVESPGSAEAALTVGAVDKSDELADFSSRGPRIGDDGLKPDITAPGVDIVAARAAGTAMGETVGEHYTTASGTSMATPHVVGAAALLAQQHPDWKAGSLKSTLMASAKPNPSLTAYEQGAGRVDVARAITQSVTTDPVSLSYGRPLWPHNDDAPVTKTVTYHNSGTADLTLNLAVAATGPDGEPAPAGLFTPSATTLTVPAGGQAQVSVTSDTRVAGPDGLYSGTLSRPGHHRRAHAAGREQGGRELRRDRHADRPRRQPDRPRRGEPAGAGRAGVDRPVRRGRHVDGARAQGPVQPLRGDLHRSRRGRRGGGVAPGAARVRGDLGHLGDVRRARRQAGQDHGARAHGGAGPHRPLLQPGDRRGWLRRVAVGELVQGADHAARRGAG</sequence>
<dbReference type="PROSITE" id="PS51892">
    <property type="entry name" value="SUBTILASE"/>
    <property type="match status" value="1"/>
</dbReference>
<dbReference type="InterPro" id="IPR036852">
    <property type="entry name" value="Peptidase_S8/S53_dom_sf"/>
</dbReference>
<protein>
    <recommendedName>
        <fullName evidence="10">Peptidase S8/S53 domain-containing protein</fullName>
    </recommendedName>
</protein>
<feature type="chain" id="PRO_5029000260" description="Peptidase S8/S53 domain-containing protein" evidence="9">
    <location>
        <begin position="27"/>
        <end position="745"/>
    </location>
</feature>
<evidence type="ECO:0000256" key="1">
    <source>
        <dbReference type="ARBA" id="ARBA00011073"/>
    </source>
</evidence>
<evidence type="ECO:0000256" key="3">
    <source>
        <dbReference type="ARBA" id="ARBA00022801"/>
    </source>
</evidence>
<dbReference type="PRINTS" id="PR00723">
    <property type="entry name" value="SUBTILISIN"/>
</dbReference>
<dbReference type="InterPro" id="IPR023828">
    <property type="entry name" value="Peptidase_S8_Ser-AS"/>
</dbReference>
<evidence type="ECO:0000256" key="5">
    <source>
        <dbReference type="PIRSR" id="PIRSR615500-1"/>
    </source>
</evidence>
<name>A0A6V8KE91_9ACTN</name>
<dbReference type="PANTHER" id="PTHR43399">
    <property type="entry name" value="SUBTILISIN-RELATED"/>
    <property type="match status" value="1"/>
</dbReference>
<dbReference type="SUPFAM" id="SSF52743">
    <property type="entry name" value="Subtilisin-like"/>
    <property type="match status" value="1"/>
</dbReference>
<proteinExistence type="inferred from homology"/>
<evidence type="ECO:0000256" key="8">
    <source>
        <dbReference type="SAM" id="MobiDB-lite"/>
    </source>
</evidence>
<keyword evidence="2 6" id="KW-0645">Protease</keyword>
<dbReference type="PROSITE" id="PS00136">
    <property type="entry name" value="SUBTILASE_ASP"/>
    <property type="match status" value="1"/>
</dbReference>
<keyword evidence="9" id="KW-0732">Signal</keyword>
<feature type="region of interest" description="Disordered" evidence="8">
    <location>
        <begin position="693"/>
        <end position="718"/>
    </location>
</feature>
<reference evidence="11 12" key="2">
    <citation type="submission" date="2020-03" db="EMBL/GenBank/DDBJ databases">
        <authorList>
            <person name="Ichikawa N."/>
            <person name="Kimura A."/>
            <person name="Kitahashi Y."/>
            <person name="Uohara A."/>
        </authorList>
    </citation>
    <scope>NUCLEOTIDE SEQUENCE [LARGE SCALE GENOMIC DNA]</scope>
    <source>
        <strain evidence="11 12">NBRC 108639</strain>
    </source>
</reference>
<dbReference type="Gene3D" id="3.40.50.200">
    <property type="entry name" value="Peptidase S8/S53 domain"/>
    <property type="match status" value="1"/>
</dbReference>
<dbReference type="EMBL" id="BLPF01000001">
    <property type="protein sequence ID" value="GFJ80658.1"/>
    <property type="molecule type" value="Genomic_DNA"/>
</dbReference>
<dbReference type="InterPro" id="IPR000209">
    <property type="entry name" value="Peptidase_S8/S53_dom"/>
</dbReference>
<feature type="domain" description="Peptidase S8/S53" evidence="10">
    <location>
        <begin position="215"/>
        <end position="479"/>
    </location>
</feature>
<feature type="active site" description="Charge relay system" evidence="5 6">
    <location>
        <position position="432"/>
    </location>
</feature>